<dbReference type="GeneID" id="81395817"/>
<dbReference type="SUPFAM" id="SSF51905">
    <property type="entry name" value="FAD/NAD(P)-binding domain"/>
    <property type="match status" value="1"/>
</dbReference>
<name>A0A9W9F0C3_9EURO</name>
<evidence type="ECO:0000259" key="5">
    <source>
        <dbReference type="Pfam" id="PF07992"/>
    </source>
</evidence>
<dbReference type="GO" id="GO:0004174">
    <property type="term" value="F:electron-transferring-flavoprotein dehydrogenase activity"/>
    <property type="evidence" value="ECO:0007669"/>
    <property type="project" value="TreeGrafter"/>
</dbReference>
<proteinExistence type="inferred from homology"/>
<dbReference type="Gene3D" id="3.50.50.100">
    <property type="match status" value="1"/>
</dbReference>
<dbReference type="InterPro" id="IPR036188">
    <property type="entry name" value="FAD/NAD-bd_sf"/>
</dbReference>
<gene>
    <name evidence="6" type="ORF">NUU61_006120</name>
</gene>
<evidence type="ECO:0000256" key="1">
    <source>
        <dbReference type="ARBA" id="ARBA00006442"/>
    </source>
</evidence>
<keyword evidence="2" id="KW-0285">Flavoprotein</keyword>
<reference evidence="6" key="2">
    <citation type="journal article" date="2023" name="IMA Fungus">
        <title>Comparative genomic study of the Penicillium genus elucidates a diverse pangenome and 15 lateral gene transfer events.</title>
        <authorList>
            <person name="Petersen C."/>
            <person name="Sorensen T."/>
            <person name="Nielsen M.R."/>
            <person name="Sondergaard T.E."/>
            <person name="Sorensen J.L."/>
            <person name="Fitzpatrick D.A."/>
            <person name="Frisvad J.C."/>
            <person name="Nielsen K.L."/>
        </authorList>
    </citation>
    <scope>NUCLEOTIDE SEQUENCE</scope>
    <source>
        <strain evidence="6">IBT 34128</strain>
    </source>
</reference>
<comment type="similarity">
    <text evidence="1">Belongs to the FAD-dependent oxidoreductase family.</text>
</comment>
<dbReference type="GO" id="GO:0005737">
    <property type="term" value="C:cytoplasm"/>
    <property type="evidence" value="ECO:0007669"/>
    <property type="project" value="TreeGrafter"/>
</dbReference>
<dbReference type="InterPro" id="IPR023753">
    <property type="entry name" value="FAD/NAD-binding_dom"/>
</dbReference>
<comment type="caution">
    <text evidence="6">The sequence shown here is derived from an EMBL/GenBank/DDBJ whole genome shotgun (WGS) entry which is preliminary data.</text>
</comment>
<evidence type="ECO:0000313" key="6">
    <source>
        <dbReference type="EMBL" id="KAJ5091250.1"/>
    </source>
</evidence>
<dbReference type="PRINTS" id="PR00411">
    <property type="entry name" value="PNDRDTASEI"/>
</dbReference>
<organism evidence="6 7">
    <name type="scientific">Penicillium alfredii</name>
    <dbReference type="NCBI Taxonomy" id="1506179"/>
    <lineage>
        <taxon>Eukaryota</taxon>
        <taxon>Fungi</taxon>
        <taxon>Dikarya</taxon>
        <taxon>Ascomycota</taxon>
        <taxon>Pezizomycotina</taxon>
        <taxon>Eurotiomycetes</taxon>
        <taxon>Eurotiomycetidae</taxon>
        <taxon>Eurotiales</taxon>
        <taxon>Aspergillaceae</taxon>
        <taxon>Penicillium</taxon>
    </lineage>
</organism>
<dbReference type="PRINTS" id="PR00368">
    <property type="entry name" value="FADPNR"/>
</dbReference>
<evidence type="ECO:0000256" key="2">
    <source>
        <dbReference type="ARBA" id="ARBA00022630"/>
    </source>
</evidence>
<keyword evidence="7" id="KW-1185">Reference proteome</keyword>
<dbReference type="PANTHER" id="PTHR43735">
    <property type="entry name" value="APOPTOSIS-INDUCING FACTOR 1"/>
    <property type="match status" value="1"/>
</dbReference>
<dbReference type="AlphaFoldDB" id="A0A9W9F0C3"/>
<dbReference type="Pfam" id="PF07992">
    <property type="entry name" value="Pyr_redox_2"/>
    <property type="match status" value="1"/>
</dbReference>
<dbReference type="PANTHER" id="PTHR43735:SF3">
    <property type="entry name" value="FERROPTOSIS SUPPRESSOR PROTEIN 1"/>
    <property type="match status" value="1"/>
</dbReference>
<dbReference type="GO" id="GO:0050660">
    <property type="term" value="F:flavin adenine dinucleotide binding"/>
    <property type="evidence" value="ECO:0007669"/>
    <property type="project" value="TreeGrafter"/>
</dbReference>
<dbReference type="RefSeq" id="XP_056509448.1">
    <property type="nucleotide sequence ID" value="XM_056656648.1"/>
</dbReference>
<reference evidence="6" key="1">
    <citation type="submission" date="2022-11" db="EMBL/GenBank/DDBJ databases">
        <authorList>
            <person name="Petersen C."/>
        </authorList>
    </citation>
    <scope>NUCLEOTIDE SEQUENCE</scope>
    <source>
        <strain evidence="6">IBT 34128</strain>
    </source>
</reference>
<dbReference type="Proteomes" id="UP001141434">
    <property type="component" value="Unassembled WGS sequence"/>
</dbReference>
<dbReference type="EMBL" id="JAPMSZ010000009">
    <property type="protein sequence ID" value="KAJ5091250.1"/>
    <property type="molecule type" value="Genomic_DNA"/>
</dbReference>
<dbReference type="OrthoDB" id="202203at2759"/>
<protein>
    <submittedName>
        <fullName evidence="6">Apoptosis-inducing factor</fullName>
    </submittedName>
</protein>
<evidence type="ECO:0000256" key="3">
    <source>
        <dbReference type="ARBA" id="ARBA00022827"/>
    </source>
</evidence>
<accession>A0A9W9F0C3</accession>
<sequence length="388" mass="41079">MAVNVVIIGASVVGLNVAHSVLRDVPEAKVTLINPSPTFYFNIAAPRIVAKPQAFRPDQYLLPIPDAFAKYQENKFEFIAGTATAIDVNNKTVSVTPNGKDDAQPVSYDYLVIASGSTSAATTGSITGSPIPFNQSKQDDMKQLVEAAQQQIKDAREIVIGGAGPIGVELAGELAEVVQQSGNPVSITLVSATDRILPMLKPTGSSAAQQILQQNKVKILVSTRVTGVEASTDKASKAWTVSLDNGDTLSADVYIPTTGATPNNSFIPAQFLDENGWVKVDSELHVLSENSSLPIYAAGDITNSSMRLAIKAAEQAPVVAANLKNDILGKGCRRTYNQGDSLLMVVPVGEAGGTGLLYGMTPFNFMVKMVKSRDFFITKAGDMVAGKF</sequence>
<keyword evidence="3" id="KW-0274">FAD</keyword>
<feature type="domain" description="FAD/NAD(P)-binding" evidence="5">
    <location>
        <begin position="4"/>
        <end position="316"/>
    </location>
</feature>
<evidence type="ECO:0000313" key="7">
    <source>
        <dbReference type="Proteomes" id="UP001141434"/>
    </source>
</evidence>
<keyword evidence="4" id="KW-0560">Oxidoreductase</keyword>
<evidence type="ECO:0000256" key="4">
    <source>
        <dbReference type="ARBA" id="ARBA00023002"/>
    </source>
</evidence>